<proteinExistence type="predicted"/>
<dbReference type="Proteomes" id="UP000830639">
    <property type="component" value="Chromosome"/>
</dbReference>
<gene>
    <name evidence="3" type="ORF">MY490_02300</name>
</gene>
<evidence type="ECO:0000256" key="1">
    <source>
        <dbReference type="SAM" id="Phobius"/>
    </source>
</evidence>
<dbReference type="InterPro" id="IPR053150">
    <property type="entry name" value="Teicoplanin_resist-assoc"/>
</dbReference>
<dbReference type="PANTHER" id="PTHR36834">
    <property type="entry name" value="MEMBRANE PROTEIN-RELATED"/>
    <property type="match status" value="1"/>
</dbReference>
<dbReference type="PANTHER" id="PTHR36834:SF2">
    <property type="entry name" value="MEMBRANE PROTEIN"/>
    <property type="match status" value="1"/>
</dbReference>
<keyword evidence="1" id="KW-0472">Membrane</keyword>
<dbReference type="InterPro" id="IPR006976">
    <property type="entry name" value="VanZ-like"/>
</dbReference>
<feature type="transmembrane region" description="Helical" evidence="1">
    <location>
        <begin position="56"/>
        <end position="76"/>
    </location>
</feature>
<feature type="transmembrane region" description="Helical" evidence="1">
    <location>
        <begin position="83"/>
        <end position="101"/>
    </location>
</feature>
<sequence length="132" mass="15055">MKPIFIKYLLLISSLVFIFRFTFFPVASLGIGVSEGRLNLIPLIKLFNEFSSIKQFIVNVFGNIILFVPFGFILTSIKSSKKVILIGLFLSVSIEVVQFMMSFRTSDIDDVILNTIGTYIGYRIQKINLFKK</sequence>
<dbReference type="Pfam" id="PF04892">
    <property type="entry name" value="VanZ"/>
    <property type="match status" value="1"/>
</dbReference>
<feature type="domain" description="VanZ-like" evidence="2">
    <location>
        <begin position="8"/>
        <end position="126"/>
    </location>
</feature>
<keyword evidence="1" id="KW-1133">Transmembrane helix</keyword>
<dbReference type="EMBL" id="CP096034">
    <property type="protein sequence ID" value="UPM54725.1"/>
    <property type="molecule type" value="Genomic_DNA"/>
</dbReference>
<organism evidence="3 4">
    <name type="scientific">Gottfriedia acidiceleris</name>
    <dbReference type="NCBI Taxonomy" id="371036"/>
    <lineage>
        <taxon>Bacteria</taxon>
        <taxon>Bacillati</taxon>
        <taxon>Bacillota</taxon>
        <taxon>Bacilli</taxon>
        <taxon>Bacillales</taxon>
        <taxon>Bacillaceae</taxon>
        <taxon>Gottfriedia</taxon>
    </lineage>
</organism>
<dbReference type="RefSeq" id="WP_248267812.1">
    <property type="nucleotide sequence ID" value="NZ_CP096034.1"/>
</dbReference>
<accession>A0ABY4JR11</accession>
<keyword evidence="1" id="KW-0812">Transmembrane</keyword>
<evidence type="ECO:0000313" key="4">
    <source>
        <dbReference type="Proteomes" id="UP000830639"/>
    </source>
</evidence>
<name>A0ABY4JR11_9BACI</name>
<protein>
    <submittedName>
        <fullName evidence="3">VanZ family protein</fullName>
    </submittedName>
</protein>
<keyword evidence="4" id="KW-1185">Reference proteome</keyword>
<evidence type="ECO:0000259" key="2">
    <source>
        <dbReference type="Pfam" id="PF04892"/>
    </source>
</evidence>
<evidence type="ECO:0000313" key="3">
    <source>
        <dbReference type="EMBL" id="UPM54725.1"/>
    </source>
</evidence>
<reference evidence="3 4" key="1">
    <citation type="submission" date="2022-04" db="EMBL/GenBank/DDBJ databases">
        <title>Mechanism of arsenic methylation and mitigation arsenic toxicity by Bacillus sp. LH14 from an Arsenic-Contaminated Paddy Soil.</title>
        <authorList>
            <person name="Wang D."/>
        </authorList>
    </citation>
    <scope>NUCLEOTIDE SEQUENCE [LARGE SCALE GENOMIC DNA]</scope>
    <source>
        <strain evidence="3 4">LH14</strain>
    </source>
</reference>